<dbReference type="AlphaFoldDB" id="A0A7S7AXN8"/>
<dbReference type="EMBL" id="CP061839">
    <property type="protein sequence ID" value="QOW61969.1"/>
    <property type="molecule type" value="Genomic_DNA"/>
</dbReference>
<dbReference type="RefSeq" id="WP_024468335.1">
    <property type="nucleotide sequence ID" value="NZ_CP061839.1"/>
</dbReference>
<proteinExistence type="predicted"/>
<accession>A0A7S7AXN8</accession>
<gene>
    <name evidence="2" type="ORF">IFE08_06430</name>
</gene>
<name>A0A7S7AXN8_9SPIR</name>
<keyword evidence="1" id="KW-0812">Transmembrane</keyword>
<reference evidence="2 3" key="1">
    <citation type="submission" date="2020-09" db="EMBL/GenBank/DDBJ databases">
        <title>Characterization of Treponema spp. from bovine digital dermatitis in Korea.</title>
        <authorList>
            <person name="Espiritu H.M."/>
            <person name="Cho Y.I."/>
            <person name="Mamuad L."/>
        </authorList>
    </citation>
    <scope>NUCLEOTIDE SEQUENCE [LARGE SCALE GENOMIC DNA]</scope>
    <source>
        <strain evidence="2 3">KS1</strain>
    </source>
</reference>
<dbReference type="Proteomes" id="UP000593915">
    <property type="component" value="Chromosome"/>
</dbReference>
<keyword evidence="1" id="KW-0472">Membrane</keyword>
<evidence type="ECO:0000313" key="3">
    <source>
        <dbReference type="Proteomes" id="UP000593915"/>
    </source>
</evidence>
<sequence length="92" mass="10672">MKKIFDIIFEFHDKINGLVVISYLLLLYIFGKSDKVITFVVNIILNLKLDVPIRTKGVYVSIFLMFGTLFLIEILVAIIALCRYFIKNRGEI</sequence>
<protein>
    <submittedName>
        <fullName evidence="2">Uncharacterized protein</fullName>
    </submittedName>
</protein>
<feature type="transmembrane region" description="Helical" evidence="1">
    <location>
        <begin position="20"/>
        <end position="45"/>
    </location>
</feature>
<keyword evidence="1" id="KW-1133">Transmembrane helix</keyword>
<feature type="transmembrane region" description="Helical" evidence="1">
    <location>
        <begin position="57"/>
        <end position="86"/>
    </location>
</feature>
<evidence type="ECO:0000313" key="2">
    <source>
        <dbReference type="EMBL" id="QOW61969.1"/>
    </source>
</evidence>
<organism evidence="2 3">
    <name type="scientific">Treponema pedis</name>
    <dbReference type="NCBI Taxonomy" id="409322"/>
    <lineage>
        <taxon>Bacteria</taxon>
        <taxon>Pseudomonadati</taxon>
        <taxon>Spirochaetota</taxon>
        <taxon>Spirochaetia</taxon>
        <taxon>Spirochaetales</taxon>
        <taxon>Treponemataceae</taxon>
        <taxon>Treponema</taxon>
    </lineage>
</organism>
<evidence type="ECO:0000256" key="1">
    <source>
        <dbReference type="SAM" id="Phobius"/>
    </source>
</evidence>